<dbReference type="PANTHER" id="PTHR45138:SF6">
    <property type="entry name" value="DIGUANYLATE CYCLASE DGCN"/>
    <property type="match status" value="1"/>
</dbReference>
<dbReference type="GO" id="GO:0005886">
    <property type="term" value="C:plasma membrane"/>
    <property type="evidence" value="ECO:0007669"/>
    <property type="project" value="TreeGrafter"/>
</dbReference>
<dbReference type="InterPro" id="IPR043128">
    <property type="entry name" value="Rev_trsase/Diguanyl_cyclase"/>
</dbReference>
<protein>
    <submittedName>
        <fullName evidence="3">GGDEF domain-containing protein</fullName>
    </submittedName>
</protein>
<feature type="transmembrane region" description="Helical" evidence="1">
    <location>
        <begin position="140"/>
        <end position="162"/>
    </location>
</feature>
<feature type="transmembrane region" description="Helical" evidence="1">
    <location>
        <begin position="70"/>
        <end position="92"/>
    </location>
</feature>
<dbReference type="GO" id="GO:1902201">
    <property type="term" value="P:negative regulation of bacterial-type flagellum-dependent cell motility"/>
    <property type="evidence" value="ECO:0007669"/>
    <property type="project" value="TreeGrafter"/>
</dbReference>
<dbReference type="AlphaFoldDB" id="A0A7L7KNT6"/>
<organism evidence="3 4">
    <name type="scientific">Candidatus Xianfuyuplasma coldseepsis</name>
    <dbReference type="NCBI Taxonomy" id="2782163"/>
    <lineage>
        <taxon>Bacteria</taxon>
        <taxon>Bacillati</taxon>
        <taxon>Mycoplasmatota</taxon>
        <taxon>Mollicutes</taxon>
        <taxon>Candidatus Izemoplasmatales</taxon>
        <taxon>Candidatus Izemoplasmataceae</taxon>
        <taxon>Candidatus Xianfuyuplasma</taxon>
    </lineage>
</organism>
<gene>
    <name evidence="3" type="ORF">G4Z02_01240</name>
</gene>
<dbReference type="Pfam" id="PF00990">
    <property type="entry name" value="GGDEF"/>
    <property type="match status" value="1"/>
</dbReference>
<dbReference type="InterPro" id="IPR029787">
    <property type="entry name" value="Nucleotide_cyclase"/>
</dbReference>
<keyword evidence="4" id="KW-1185">Reference proteome</keyword>
<dbReference type="KEGG" id="xcl:G4Z02_01240"/>
<dbReference type="GO" id="GO:0043709">
    <property type="term" value="P:cell adhesion involved in single-species biofilm formation"/>
    <property type="evidence" value="ECO:0007669"/>
    <property type="project" value="TreeGrafter"/>
</dbReference>
<evidence type="ECO:0000256" key="1">
    <source>
        <dbReference type="SAM" id="Phobius"/>
    </source>
</evidence>
<feature type="transmembrane region" description="Helical" evidence="1">
    <location>
        <begin position="6"/>
        <end position="25"/>
    </location>
</feature>
<reference evidence="3 4" key="1">
    <citation type="submission" date="2020-02" db="EMBL/GenBank/DDBJ databases">
        <authorList>
            <person name="Zheng R.K."/>
            <person name="Sun C.M."/>
        </authorList>
    </citation>
    <scope>NUCLEOTIDE SEQUENCE [LARGE SCALE GENOMIC DNA]</scope>
    <source>
        <strain evidence="4">zrk13</strain>
    </source>
</reference>
<feature type="domain" description="GGDEF" evidence="2">
    <location>
        <begin position="244"/>
        <end position="372"/>
    </location>
</feature>
<keyword evidence="1" id="KW-0472">Membrane</keyword>
<feature type="transmembrane region" description="Helical" evidence="1">
    <location>
        <begin position="198"/>
        <end position="218"/>
    </location>
</feature>
<dbReference type="NCBIfam" id="TIGR00254">
    <property type="entry name" value="GGDEF"/>
    <property type="match status" value="1"/>
</dbReference>
<feature type="transmembrane region" description="Helical" evidence="1">
    <location>
        <begin position="37"/>
        <end position="58"/>
    </location>
</feature>
<dbReference type="InterPro" id="IPR000160">
    <property type="entry name" value="GGDEF_dom"/>
</dbReference>
<dbReference type="PANTHER" id="PTHR45138">
    <property type="entry name" value="REGULATORY COMPONENTS OF SENSORY TRANSDUCTION SYSTEM"/>
    <property type="match status" value="1"/>
</dbReference>
<evidence type="ECO:0000313" key="4">
    <source>
        <dbReference type="Proteomes" id="UP000514720"/>
    </source>
</evidence>
<dbReference type="RefSeq" id="WP_258878034.1">
    <property type="nucleotide sequence ID" value="NZ_CP048914.1"/>
</dbReference>
<feature type="transmembrane region" description="Helical" evidence="1">
    <location>
        <begin position="174"/>
        <end position="192"/>
    </location>
</feature>
<feature type="transmembrane region" description="Helical" evidence="1">
    <location>
        <begin position="104"/>
        <end position="128"/>
    </location>
</feature>
<dbReference type="GO" id="GO:0052621">
    <property type="term" value="F:diguanylate cyclase activity"/>
    <property type="evidence" value="ECO:0007669"/>
    <property type="project" value="TreeGrafter"/>
</dbReference>
<dbReference type="SUPFAM" id="SSF55073">
    <property type="entry name" value="Nucleotide cyclase"/>
    <property type="match status" value="1"/>
</dbReference>
<sequence length="372" mass="42864">MLLYFGAYVDFYAAIITLILLLIILARRDIYAFHEKILAIMIFLTFIMLIIEAITFFIDGTAGYRVLNIVLNTILFLGTSVIATIWAIFIDYKLFHSLKRLQRLLYYSYPIITTIMLLALNLMFPILFSVSQDNVFTRESGIVVSMVVLYVMFIFLLLNLIFQRKKLSNRSFGGLLALLIFPGIGGSLQMMFYGLTSLFSMFVLGLLTCYIALENIAVNRDSLTNLFTRKKVMDYLQSQHELGVQFRVVLFDMDNLKELNDSQGHHTGDQALIILAHAIRDAFLDNSMVARVGGDEFLAVVEYCDDVLLQKAITQIYNTIEQQTDIDIRFSYGSLCTKESNHQNIDELLRDVDEKMYQQKAIHKNYRRRRSD</sequence>
<accession>A0A7L7KNT6</accession>
<keyword evidence="1" id="KW-1133">Transmembrane helix</keyword>
<dbReference type="CDD" id="cd01949">
    <property type="entry name" value="GGDEF"/>
    <property type="match status" value="1"/>
</dbReference>
<dbReference type="PROSITE" id="PS50887">
    <property type="entry name" value="GGDEF"/>
    <property type="match status" value="1"/>
</dbReference>
<dbReference type="SMART" id="SM00267">
    <property type="entry name" value="GGDEF"/>
    <property type="match status" value="1"/>
</dbReference>
<proteinExistence type="predicted"/>
<keyword evidence="1" id="KW-0812">Transmembrane</keyword>
<name>A0A7L7KNT6_9MOLU</name>
<evidence type="ECO:0000259" key="2">
    <source>
        <dbReference type="PROSITE" id="PS50887"/>
    </source>
</evidence>
<dbReference type="InterPro" id="IPR050469">
    <property type="entry name" value="Diguanylate_Cyclase"/>
</dbReference>
<evidence type="ECO:0000313" key="3">
    <source>
        <dbReference type="EMBL" id="QMS84421.1"/>
    </source>
</evidence>
<dbReference type="Proteomes" id="UP000514720">
    <property type="component" value="Chromosome"/>
</dbReference>
<dbReference type="EMBL" id="CP048914">
    <property type="protein sequence ID" value="QMS84421.1"/>
    <property type="molecule type" value="Genomic_DNA"/>
</dbReference>
<dbReference type="Gene3D" id="3.30.70.270">
    <property type="match status" value="1"/>
</dbReference>